<keyword evidence="3" id="KW-0677">Repeat</keyword>
<dbReference type="InterPro" id="IPR027038">
    <property type="entry name" value="RanGap"/>
</dbReference>
<dbReference type="Pfam" id="PF13516">
    <property type="entry name" value="LRR_6"/>
    <property type="match status" value="3"/>
</dbReference>
<dbReference type="SUPFAM" id="SSF52047">
    <property type="entry name" value="RNI-like"/>
    <property type="match status" value="1"/>
</dbReference>
<accession>A0AAF0JFS4</accession>
<dbReference type="Proteomes" id="UP001214628">
    <property type="component" value="Chromosome 8"/>
</dbReference>
<evidence type="ECO:0000256" key="2">
    <source>
        <dbReference type="ARBA" id="ARBA00022614"/>
    </source>
</evidence>
<reference evidence="6" key="1">
    <citation type="submission" date="2023-02" db="EMBL/GenBank/DDBJ databases">
        <title>Mating type loci evolution in Malassezia.</title>
        <authorList>
            <person name="Coelho M.A."/>
        </authorList>
    </citation>
    <scope>NUCLEOTIDE SEQUENCE</scope>
    <source>
        <strain evidence="6">CBS 14136</strain>
    </source>
</reference>
<feature type="compositionally biased region" description="Low complexity" evidence="5">
    <location>
        <begin position="62"/>
        <end position="86"/>
    </location>
</feature>
<feature type="compositionally biased region" description="Low complexity" evidence="5">
    <location>
        <begin position="836"/>
        <end position="848"/>
    </location>
</feature>
<evidence type="ECO:0000256" key="3">
    <source>
        <dbReference type="ARBA" id="ARBA00022737"/>
    </source>
</evidence>
<dbReference type="GO" id="GO:0031267">
    <property type="term" value="F:small GTPase binding"/>
    <property type="evidence" value="ECO:0007669"/>
    <property type="project" value="TreeGrafter"/>
</dbReference>
<evidence type="ECO:0000256" key="4">
    <source>
        <dbReference type="SAM" id="Coils"/>
    </source>
</evidence>
<dbReference type="AlphaFoldDB" id="A0AAF0JFS4"/>
<dbReference type="Gene3D" id="3.80.10.10">
    <property type="entry name" value="Ribonuclease Inhibitor"/>
    <property type="match status" value="3"/>
</dbReference>
<dbReference type="GO" id="GO:0005829">
    <property type="term" value="C:cytosol"/>
    <property type="evidence" value="ECO:0007669"/>
    <property type="project" value="TreeGrafter"/>
</dbReference>
<evidence type="ECO:0000313" key="7">
    <source>
        <dbReference type="Proteomes" id="UP001214628"/>
    </source>
</evidence>
<dbReference type="PANTHER" id="PTHR24113:SF12">
    <property type="entry name" value="RAN GTPASE-ACTIVATING PROTEIN 1"/>
    <property type="match status" value="1"/>
</dbReference>
<sequence>MPSARDPASNSSDSSSDGSGIASDDRLMTHSAGNLGRNAPTDSHEKKGKARSQERSLQLPRSPWSSSDESDSSTSSSDSDTGSDTMLDSERDSNQVPEPTKADDQEVYADASGSQTSFPKHQGDPLPMSPSKPKALQSKSRPRPSRGILREPRTASSSDPLWIGKELVYSLNSRLAQQNLPALSVRMPTGGAISMISGVFRKLSQSSMSEAKDLEDLGTESSSATSTAVQKPQVHFRVEDMAHTYLIQNAEAPMEEQATRQRVENEYHRRNQQLQQGPWTSVQLQKLYRMCCRAREELPHAAVLAALQQANSWTDARTLDLTSIDLQRTAQPLADMLGAPIGLTRLVLEDCNLSDDGAQALMHALSFSHSVRILCMARNPMIRSLGWDALGNLIAQGHIENLDLSENALPKSALKSIFASAIHLQTVRMEQCGLRPASLEVIANTVRTSRIRHLSLRRNRLSAPSIGNLALLLRDIHDRAQPYVEAAELQWHRISESTHELYGTTDTSVTRALLHGTQIERSAKHDERRLALQRTALSYCAKLSRLPHCSALQTLDLKSNFLRTNLAPFAAALRRNATLRVLNLSHNELEPMALVAIGDALRYNTTLETLDVSQNPCCGPDLVGVLRLREALGVHPKLRRVFLNQTRLTAEGAIALAECLPDAKHLLHLDLTNNDMGCVGLLALQLGATANTMIRCLDLSVDRDDSEMMRMAQKLYNTCLEHADAASHRAQSKNARQNVYTPLKRSALATALQGGEAQRRFSPGPIELAHALSRAQDTLVPEGSANAQRLARAELQRAIEQAESIDESTMAEALNVLDQLSEALQTSEAILLMDTSHVSSDSTSSDTTQRADGLLSEEGKVFRRAKTLEAQAYTPPPTESSAISQNLSQEASNETPAEAQEQETKPSSTPAPLCAPPEQSGDQLKEAILHDERFVGDTV</sequence>
<dbReference type="GO" id="GO:0005634">
    <property type="term" value="C:nucleus"/>
    <property type="evidence" value="ECO:0007669"/>
    <property type="project" value="TreeGrafter"/>
</dbReference>
<feature type="region of interest" description="Disordered" evidence="5">
    <location>
        <begin position="836"/>
        <end position="922"/>
    </location>
</feature>
<dbReference type="SMART" id="SM00368">
    <property type="entry name" value="LRR_RI"/>
    <property type="match status" value="6"/>
</dbReference>
<keyword evidence="2" id="KW-0433">Leucine-rich repeat</keyword>
<feature type="compositionally biased region" description="Low complexity" evidence="5">
    <location>
        <begin position="1"/>
        <end position="22"/>
    </location>
</feature>
<evidence type="ECO:0000313" key="6">
    <source>
        <dbReference type="EMBL" id="WFD45372.1"/>
    </source>
</evidence>
<keyword evidence="1" id="KW-0343">GTPase activation</keyword>
<dbReference type="PANTHER" id="PTHR24113">
    <property type="entry name" value="RAN GTPASE-ACTIVATING PROTEIN 1"/>
    <property type="match status" value="1"/>
</dbReference>
<dbReference type="GO" id="GO:0005096">
    <property type="term" value="F:GTPase activator activity"/>
    <property type="evidence" value="ECO:0007669"/>
    <property type="project" value="UniProtKB-KW"/>
</dbReference>
<dbReference type="InterPro" id="IPR032675">
    <property type="entry name" value="LRR_dom_sf"/>
</dbReference>
<proteinExistence type="predicted"/>
<feature type="compositionally biased region" description="Polar residues" evidence="5">
    <location>
        <begin position="879"/>
        <end position="895"/>
    </location>
</feature>
<dbReference type="EMBL" id="CP118382">
    <property type="protein sequence ID" value="WFD45372.1"/>
    <property type="molecule type" value="Genomic_DNA"/>
</dbReference>
<organism evidence="6 7">
    <name type="scientific">Malassezia psittaci</name>
    <dbReference type="NCBI Taxonomy" id="1821823"/>
    <lineage>
        <taxon>Eukaryota</taxon>
        <taxon>Fungi</taxon>
        <taxon>Dikarya</taxon>
        <taxon>Basidiomycota</taxon>
        <taxon>Ustilaginomycotina</taxon>
        <taxon>Malasseziomycetes</taxon>
        <taxon>Malasseziales</taxon>
        <taxon>Malasseziaceae</taxon>
        <taxon>Malassezia</taxon>
    </lineage>
</organism>
<evidence type="ECO:0000256" key="1">
    <source>
        <dbReference type="ARBA" id="ARBA00022468"/>
    </source>
</evidence>
<feature type="region of interest" description="Disordered" evidence="5">
    <location>
        <begin position="1"/>
        <end position="157"/>
    </location>
</feature>
<dbReference type="InterPro" id="IPR001611">
    <property type="entry name" value="Leu-rich_rpt"/>
</dbReference>
<keyword evidence="4" id="KW-0175">Coiled coil</keyword>
<gene>
    <name evidence="6" type="ORF">MPSI1_004054</name>
</gene>
<name>A0AAF0JFS4_9BASI</name>
<dbReference type="GO" id="GO:0006913">
    <property type="term" value="P:nucleocytoplasmic transport"/>
    <property type="evidence" value="ECO:0007669"/>
    <property type="project" value="TreeGrafter"/>
</dbReference>
<protein>
    <submittedName>
        <fullName evidence="6">Uncharacterized protein</fullName>
    </submittedName>
</protein>
<keyword evidence="7" id="KW-1185">Reference proteome</keyword>
<evidence type="ECO:0000256" key="5">
    <source>
        <dbReference type="SAM" id="MobiDB-lite"/>
    </source>
</evidence>
<feature type="coiled-coil region" evidence="4">
    <location>
        <begin position="785"/>
        <end position="830"/>
    </location>
</feature>
<dbReference type="GO" id="GO:0048471">
    <property type="term" value="C:perinuclear region of cytoplasm"/>
    <property type="evidence" value="ECO:0007669"/>
    <property type="project" value="TreeGrafter"/>
</dbReference>